<dbReference type="InterPro" id="IPR002018">
    <property type="entry name" value="CarbesteraseB"/>
</dbReference>
<accession>A0A3M6UFV1</accession>
<dbReference type="OrthoDB" id="5845060at2759"/>
<dbReference type="SUPFAM" id="SSF53474">
    <property type="entry name" value="alpha/beta-Hydrolases"/>
    <property type="match status" value="1"/>
</dbReference>
<keyword evidence="2 4" id="KW-0732">Signal</keyword>
<dbReference type="GO" id="GO:0016787">
    <property type="term" value="F:hydrolase activity"/>
    <property type="evidence" value="ECO:0007669"/>
    <property type="project" value="UniProtKB-KW"/>
</dbReference>
<dbReference type="PROSITE" id="PS00941">
    <property type="entry name" value="CARBOXYLESTERASE_B_2"/>
    <property type="match status" value="1"/>
</dbReference>
<evidence type="ECO:0000313" key="7">
    <source>
        <dbReference type="EMBL" id="RMX52522.1"/>
    </source>
</evidence>
<feature type="domain" description="Carboxylesterase type B" evidence="6">
    <location>
        <begin position="24"/>
        <end position="548"/>
    </location>
</feature>
<evidence type="ECO:0000313" key="8">
    <source>
        <dbReference type="Proteomes" id="UP000275408"/>
    </source>
</evidence>
<name>A0A3M6UFV1_POCDA</name>
<dbReference type="Gene3D" id="3.40.50.1820">
    <property type="entry name" value="alpha/beta hydrolase"/>
    <property type="match status" value="1"/>
</dbReference>
<dbReference type="InterPro" id="IPR029058">
    <property type="entry name" value="AB_hydrolase_fold"/>
</dbReference>
<dbReference type="AlphaFoldDB" id="A0A3M6UFV1"/>
<evidence type="ECO:0000256" key="4">
    <source>
        <dbReference type="RuleBase" id="RU361235"/>
    </source>
</evidence>
<evidence type="ECO:0000259" key="6">
    <source>
        <dbReference type="Pfam" id="PF00135"/>
    </source>
</evidence>
<keyword evidence="3 4" id="KW-0378">Hydrolase</keyword>
<evidence type="ECO:0000256" key="5">
    <source>
        <dbReference type="SAM" id="Phobius"/>
    </source>
</evidence>
<dbReference type="InterPro" id="IPR019826">
    <property type="entry name" value="Carboxylesterase_B_AS"/>
</dbReference>
<dbReference type="InterPro" id="IPR019819">
    <property type="entry name" value="Carboxylesterase_B_CS"/>
</dbReference>
<keyword evidence="5" id="KW-0472">Membrane</keyword>
<organism evidence="7 8">
    <name type="scientific">Pocillopora damicornis</name>
    <name type="common">Cauliflower coral</name>
    <name type="synonym">Millepora damicornis</name>
    <dbReference type="NCBI Taxonomy" id="46731"/>
    <lineage>
        <taxon>Eukaryota</taxon>
        <taxon>Metazoa</taxon>
        <taxon>Cnidaria</taxon>
        <taxon>Anthozoa</taxon>
        <taxon>Hexacorallia</taxon>
        <taxon>Scleractinia</taxon>
        <taxon>Astrocoeniina</taxon>
        <taxon>Pocilloporidae</taxon>
        <taxon>Pocillopora</taxon>
    </lineage>
</organism>
<dbReference type="PANTHER" id="PTHR43903">
    <property type="entry name" value="NEUROLIGIN"/>
    <property type="match status" value="1"/>
</dbReference>
<dbReference type="InterPro" id="IPR051093">
    <property type="entry name" value="Neuroligin/BSAL"/>
</dbReference>
<keyword evidence="5" id="KW-1133">Transmembrane helix</keyword>
<dbReference type="PROSITE" id="PS00122">
    <property type="entry name" value="CARBOXYLESTERASE_B_1"/>
    <property type="match status" value="1"/>
</dbReference>
<keyword evidence="8" id="KW-1185">Reference proteome</keyword>
<feature type="chain" id="PRO_5017851721" description="Carboxylic ester hydrolase" evidence="4">
    <location>
        <begin position="23"/>
        <end position="691"/>
    </location>
</feature>
<feature type="transmembrane region" description="Helical" evidence="5">
    <location>
        <begin position="564"/>
        <end position="581"/>
    </location>
</feature>
<dbReference type="Proteomes" id="UP000275408">
    <property type="component" value="Unassembled WGS sequence"/>
</dbReference>
<proteinExistence type="inferred from homology"/>
<protein>
    <recommendedName>
        <fullName evidence="4">Carboxylic ester hydrolase</fullName>
        <ecNumber evidence="4">3.1.1.-</ecNumber>
    </recommendedName>
</protein>
<dbReference type="EC" id="3.1.1.-" evidence="4"/>
<gene>
    <name evidence="7" type="ORF">pdam_00015537</name>
</gene>
<dbReference type="STRING" id="46731.A0A3M6UFV1"/>
<feature type="transmembrane region" description="Helical" evidence="5">
    <location>
        <begin position="655"/>
        <end position="675"/>
    </location>
</feature>
<feature type="signal peptide" evidence="4">
    <location>
        <begin position="1"/>
        <end position="22"/>
    </location>
</feature>
<dbReference type="EMBL" id="RCHS01001620">
    <property type="protein sequence ID" value="RMX52522.1"/>
    <property type="molecule type" value="Genomic_DNA"/>
</dbReference>
<feature type="transmembrane region" description="Helical" evidence="5">
    <location>
        <begin position="588"/>
        <end position="613"/>
    </location>
</feature>
<dbReference type="Pfam" id="PF00135">
    <property type="entry name" value="COesterase"/>
    <property type="match status" value="1"/>
</dbReference>
<evidence type="ECO:0000256" key="1">
    <source>
        <dbReference type="ARBA" id="ARBA00005964"/>
    </source>
</evidence>
<comment type="caution">
    <text evidence="7">The sequence shown here is derived from an EMBL/GenBank/DDBJ whole genome shotgun (WGS) entry which is preliminary data.</text>
</comment>
<reference evidence="7 8" key="1">
    <citation type="journal article" date="2018" name="Sci. Rep.">
        <title>Comparative analysis of the Pocillopora damicornis genome highlights role of immune system in coral evolution.</title>
        <authorList>
            <person name="Cunning R."/>
            <person name="Bay R.A."/>
            <person name="Gillette P."/>
            <person name="Baker A.C."/>
            <person name="Traylor-Knowles N."/>
        </authorList>
    </citation>
    <scope>NUCLEOTIDE SEQUENCE [LARGE SCALE GENOMIC DNA]</scope>
    <source>
        <strain evidence="7">RSMAS</strain>
        <tissue evidence="7">Whole animal</tissue>
    </source>
</reference>
<comment type="similarity">
    <text evidence="1 4">Belongs to the type-B carboxylesterase/lipase family.</text>
</comment>
<keyword evidence="5" id="KW-0812">Transmembrane</keyword>
<dbReference type="FunFam" id="3.40.50.1820:FF:000128">
    <property type="entry name" value="Carboxylic ester hydrolase"/>
    <property type="match status" value="1"/>
</dbReference>
<sequence length="691" mass="76984">MISTKLLPRLSIFCVFLPLVTSVRVSTSYGDVEGLEESYPNSSFTYKSVSKFLGIPFAAPPVGDLRMKAPKEPASWKPNVRQAKQHGNICVQKKTFEYLLRFFTQNFTYSEDCLYLDVYSPNVSQHLPVMVYIHGGGYEYGSSVTYPGDYLALQGVVVVVIQYRLGTFGFLTTGDSAAPGNYGMLDQVAALKWVKDNIKNFGGDPGKVTIFGLSAGGSSVSLHLLSPLSEGLFHQVIAESGVDLSPFAIQPTSFGLRYTNALAGNLSCPTGDHSEMMACIRQKETKKIQDASEKITLSSVEYLDWAPVVDKNFLLDTPRNLRNKGEFKRANLMIVFASQEGGYFLGMMTNMSFGMAQSVDNGVSPSFFKEFLTKYAHAQNIGEQKGDLIRDALQFMYTPWPDSSDRYALRTQLVDLIGDQLFYAPSHAVADIHSKYADVYMSMFDYQQKVRLRHKAWYGVQHGDNVFFEFGGPFMPRFAILSPDQSDKDVSSFIMEIYTNFAKFGNPTPQPVSGVTFERYNSSQRAYLRVDNKSEMKASFAPRRMSFWNDYLPKLMEVKFEKETVVFIALVMICVAVYAKASSKITSLPILGGVVACGVFLLLIAIMGVAGAVRHSQVILFFLPCCSETTNDDTCPKCETCYDKLKDVVNHLLKVAGGIGLFFSFTLLFGVYMACRYRNQKDPRANPGAFL</sequence>
<evidence type="ECO:0000256" key="3">
    <source>
        <dbReference type="ARBA" id="ARBA00022801"/>
    </source>
</evidence>
<evidence type="ECO:0000256" key="2">
    <source>
        <dbReference type="ARBA" id="ARBA00022729"/>
    </source>
</evidence>